<proteinExistence type="predicted"/>
<name>A0A0U5C3D5_9BACL</name>
<organism evidence="1 2">
    <name type="scientific">Aneurinibacillus soli</name>
    <dbReference type="NCBI Taxonomy" id="1500254"/>
    <lineage>
        <taxon>Bacteria</taxon>
        <taxon>Bacillati</taxon>
        <taxon>Bacillota</taxon>
        <taxon>Bacilli</taxon>
        <taxon>Bacillales</taxon>
        <taxon>Paenibacillaceae</taxon>
        <taxon>Aneurinibacillus group</taxon>
        <taxon>Aneurinibacillus</taxon>
    </lineage>
</organism>
<dbReference type="Proteomes" id="UP000217696">
    <property type="component" value="Chromosome"/>
</dbReference>
<accession>A0A0U5C3D5</accession>
<evidence type="ECO:0000313" key="2">
    <source>
        <dbReference type="Proteomes" id="UP000217696"/>
    </source>
</evidence>
<evidence type="ECO:0000313" key="1">
    <source>
        <dbReference type="EMBL" id="BAU26067.1"/>
    </source>
</evidence>
<keyword evidence="2" id="KW-1185">Reference proteome</keyword>
<sequence length="147" mass="17566">MENNIVSFETHVRAREKMMREKLLSGIDRREVYQYYENVIRASIEHLTLLQRYIVEEYLAEIITSFFIHGVDASREYELGRTDKEIERAAMKRLFASIYSLSGDYRLSRHLNEWDLYSISVLAEDLAGRWFQHGLAYGRKQRKLRLL</sequence>
<gene>
    <name evidence="1" type="ORF">CB4_00156</name>
</gene>
<protein>
    <submittedName>
        <fullName evidence="1">Uncharacterized protein</fullName>
    </submittedName>
</protein>
<dbReference type="KEGG" id="asoc:CB4_00156"/>
<dbReference type="OrthoDB" id="2678328at2"/>
<reference evidence="1 2" key="1">
    <citation type="submission" date="2015-12" db="EMBL/GenBank/DDBJ databases">
        <title>Genome sequence of Aneurinibacillus soli.</title>
        <authorList>
            <person name="Lee J.S."/>
            <person name="Lee K.C."/>
            <person name="Kim K.K."/>
            <person name="Lee B.W."/>
        </authorList>
    </citation>
    <scope>NUCLEOTIDE SEQUENCE [LARGE SCALE GENOMIC DNA]</scope>
    <source>
        <strain evidence="1 2">CB4</strain>
    </source>
</reference>
<dbReference type="EMBL" id="AP017312">
    <property type="protein sequence ID" value="BAU26067.1"/>
    <property type="molecule type" value="Genomic_DNA"/>
</dbReference>
<dbReference type="RefSeq" id="WP_096463146.1">
    <property type="nucleotide sequence ID" value="NZ_AP017312.1"/>
</dbReference>
<dbReference type="AlphaFoldDB" id="A0A0U5C3D5"/>